<dbReference type="SUPFAM" id="SSF52540">
    <property type="entry name" value="P-loop containing nucleoside triphosphate hydrolases"/>
    <property type="match status" value="1"/>
</dbReference>
<keyword evidence="3 9" id="KW-0963">Cytoplasm</keyword>
<feature type="binding site" evidence="9">
    <location>
        <begin position="397"/>
        <end position="401"/>
    </location>
    <ligand>
        <name>GTP</name>
        <dbReference type="ChEBI" id="CHEBI:37565"/>
    </ligand>
</feature>
<keyword evidence="5 9" id="KW-0547">Nucleotide-binding</keyword>
<dbReference type="Gene3D" id="2.40.30.10">
    <property type="entry name" value="Translation factors"/>
    <property type="match status" value="2"/>
</dbReference>
<evidence type="ECO:0000256" key="10">
    <source>
        <dbReference type="RuleBase" id="RU000644"/>
    </source>
</evidence>
<name>A0AAE6M1Q1_LEUCA</name>
<dbReference type="InterPro" id="IPR023115">
    <property type="entry name" value="TIF_IF2_dom3"/>
</dbReference>
<dbReference type="SUPFAM" id="SSF50447">
    <property type="entry name" value="Translation proteins"/>
    <property type="match status" value="2"/>
</dbReference>
<dbReference type="NCBIfam" id="TIGR00487">
    <property type="entry name" value="IF-2"/>
    <property type="match status" value="1"/>
</dbReference>
<evidence type="ECO:0000256" key="8">
    <source>
        <dbReference type="ARBA" id="ARBA00025162"/>
    </source>
</evidence>
<feature type="binding site" evidence="9">
    <location>
        <begin position="351"/>
        <end position="358"/>
    </location>
    <ligand>
        <name>GTP</name>
        <dbReference type="ChEBI" id="CHEBI:37565"/>
    </ligand>
</feature>
<dbReference type="Gene3D" id="3.40.50.300">
    <property type="entry name" value="P-loop containing nucleotide triphosphate hydrolases"/>
    <property type="match status" value="1"/>
</dbReference>
<sequence>MTEEKKFSDSNRPARKQAVPERKELPASQRRHAAKLTGGSSTPTTGGTSSERPSRPARANNNQNRNGQSRNSTQSRPNGQGQGGNRSNTSNGGQNRNQRPGTRSQTAEGRPAVREKKNWSTQPREGQVDYSKQKDNSLKQYVNENQKRKQAAEAAKAPKKPAAKPAEAPKKAATKPAAKTATTTTATKSAGAGKFGGALASGNNSARNNSRKRNTSGTGQQTPRRNDKPRGSKKSRRIAAKRGPVVPPTERKEQPLPKVLEYRIGMNVQDLSKLLHRDTAEIIKKLFLLGIVTNQNQSLDGDTIEILAADYGIDAQVKEEEDVADIDRFFIDENIDEGKLVSRPPVVTIMGHVDHGKTTLLDYLRNSHVTEGEAGGITQHIGAYQTQLNGKTITFLDTPGHAAFTEMRARGANVTDLTILVVAADDGVMPQTIEAINHAKAAHTPIIVAVNKIDKPGANPDEVMNQLMAYDLVPEQYGGDTIFVKISAKFGQNVDELLEMILLQAEVLELKANPDMPARGSVVEARLDKGRGPVATVLVQQGTMHVGDPIVVGNTYGRVRTMTNERGTELAEALPATPVQITGLNDVPQAGDRFIIMPDEKTARAAGEERAKRAQEAVRNSGSVVTLDTLFSTMSEKAMKTVPVIVKADVQGSVEALSGSLKKIEVDGVRVDIIHTAVGAINESDVTLAEASGAIIIGFNVRPTSLAKSQADSEKVDMRFYNVIYNAIDDVEAAMKGQLEPVYEEKIIGTVVVKELFKFSKVGIIAGAMVEEGKITKEAKVRIIRDSVVVYDGEVASLQRGKDSVNEVKMGFEFGFTVSKYNDIQVDDTVEAYVMEEVKVK</sequence>
<dbReference type="HAMAP" id="MF_00100_B">
    <property type="entry name" value="IF_2_B"/>
    <property type="match status" value="1"/>
</dbReference>
<comment type="similarity">
    <text evidence="1 9 10">Belongs to the TRAFAC class translation factor GTPase superfamily. Classic translation factor GTPase family. IF-2 subfamily.</text>
</comment>
<dbReference type="InterPro" id="IPR005225">
    <property type="entry name" value="Small_GTP-bd"/>
</dbReference>
<feature type="compositionally biased region" description="Polar residues" evidence="11">
    <location>
        <begin position="85"/>
        <end position="107"/>
    </location>
</feature>
<reference evidence="13 14" key="1">
    <citation type="submission" date="2019-06" db="EMBL/GenBank/DDBJ databases">
        <title>Genome analyses of bacteria isolated from kimchi.</title>
        <authorList>
            <person name="Lee S."/>
            <person name="Ahn S."/>
            <person name="Roh S."/>
        </authorList>
    </citation>
    <scope>NUCLEOTIDE SEQUENCE [LARGE SCALE GENOMIC DNA]</scope>
    <source>
        <strain evidence="13 14">CBA3620</strain>
    </source>
</reference>
<dbReference type="Proteomes" id="UP000321332">
    <property type="component" value="Chromosome"/>
</dbReference>
<evidence type="ECO:0000259" key="12">
    <source>
        <dbReference type="PROSITE" id="PS51722"/>
    </source>
</evidence>
<dbReference type="InterPro" id="IPR006847">
    <property type="entry name" value="IF2_N"/>
</dbReference>
<feature type="compositionally biased region" description="Low complexity" evidence="11">
    <location>
        <begin position="174"/>
        <end position="188"/>
    </location>
</feature>
<dbReference type="InterPro" id="IPR027417">
    <property type="entry name" value="P-loop_NTPase"/>
</dbReference>
<dbReference type="InterPro" id="IPR036925">
    <property type="entry name" value="TIF_IF2_dom3_sf"/>
</dbReference>
<proteinExistence type="inferred from homology"/>
<dbReference type="Pfam" id="PF00009">
    <property type="entry name" value="GTP_EFTU"/>
    <property type="match status" value="1"/>
</dbReference>
<feature type="compositionally biased region" description="Low complexity" evidence="11">
    <location>
        <begin position="197"/>
        <end position="208"/>
    </location>
</feature>
<keyword evidence="4 9" id="KW-0396">Initiation factor</keyword>
<dbReference type="PROSITE" id="PS51722">
    <property type="entry name" value="G_TR_2"/>
    <property type="match status" value="1"/>
</dbReference>
<dbReference type="AlphaFoldDB" id="A0AAE6M1Q1"/>
<feature type="domain" description="Tr-type G" evidence="12">
    <location>
        <begin position="342"/>
        <end position="511"/>
    </location>
</feature>
<feature type="compositionally biased region" description="Low complexity" evidence="11">
    <location>
        <begin position="37"/>
        <end position="76"/>
    </location>
</feature>
<evidence type="ECO:0000256" key="9">
    <source>
        <dbReference type="HAMAP-Rule" id="MF_00100"/>
    </source>
</evidence>
<gene>
    <name evidence="9 13" type="primary">infB</name>
    <name evidence="13" type="ORF">FGL89_01560</name>
</gene>
<dbReference type="Gene3D" id="3.40.50.10050">
    <property type="entry name" value="Translation initiation factor IF- 2, domain 3"/>
    <property type="match status" value="1"/>
</dbReference>
<evidence type="ECO:0000313" key="13">
    <source>
        <dbReference type="EMBL" id="QEA32915.1"/>
    </source>
</evidence>
<protein>
    <recommendedName>
        <fullName evidence="2 9">Translation initiation factor IF-2</fullName>
    </recommendedName>
</protein>
<evidence type="ECO:0000256" key="2">
    <source>
        <dbReference type="ARBA" id="ARBA00020675"/>
    </source>
</evidence>
<comment type="subcellular location">
    <subcellularLocation>
        <location evidence="9">Cytoplasm</location>
    </subcellularLocation>
</comment>
<evidence type="ECO:0000256" key="3">
    <source>
        <dbReference type="ARBA" id="ARBA00022490"/>
    </source>
</evidence>
<dbReference type="GO" id="GO:0003924">
    <property type="term" value="F:GTPase activity"/>
    <property type="evidence" value="ECO:0007669"/>
    <property type="project" value="UniProtKB-UniRule"/>
</dbReference>
<dbReference type="RefSeq" id="WP_147000303.1">
    <property type="nucleotide sequence ID" value="NZ_CP042374.1"/>
</dbReference>
<dbReference type="Pfam" id="PF11987">
    <property type="entry name" value="IF-2"/>
    <property type="match status" value="1"/>
</dbReference>
<dbReference type="Pfam" id="PF04760">
    <property type="entry name" value="IF2_N"/>
    <property type="match status" value="1"/>
</dbReference>
<dbReference type="NCBIfam" id="TIGR00231">
    <property type="entry name" value="small_GTP"/>
    <property type="match status" value="1"/>
</dbReference>
<feature type="compositionally biased region" description="Basic residues" evidence="11">
    <location>
        <begin position="231"/>
        <end position="240"/>
    </location>
</feature>
<feature type="region of interest" description="G-domain" evidence="9">
    <location>
        <begin position="345"/>
        <end position="493"/>
    </location>
</feature>
<dbReference type="Pfam" id="PF22042">
    <property type="entry name" value="EF-G_D2"/>
    <property type="match status" value="1"/>
</dbReference>
<dbReference type="FunFam" id="3.40.50.300:FF:000019">
    <property type="entry name" value="Translation initiation factor IF-2"/>
    <property type="match status" value="1"/>
</dbReference>
<evidence type="ECO:0000256" key="4">
    <source>
        <dbReference type="ARBA" id="ARBA00022540"/>
    </source>
</evidence>
<evidence type="ECO:0000256" key="5">
    <source>
        <dbReference type="ARBA" id="ARBA00022741"/>
    </source>
</evidence>
<comment type="function">
    <text evidence="8 9 10">One of the essential components for the initiation of protein synthesis. Protects formylmethionyl-tRNA from spontaneous hydrolysis and promotes its binding to the 30S ribosomal subunits. Also involved in the hydrolysis of GTP during the formation of the 70S ribosomal complex.</text>
</comment>
<dbReference type="GO" id="GO:0005829">
    <property type="term" value="C:cytosol"/>
    <property type="evidence" value="ECO:0007669"/>
    <property type="project" value="TreeGrafter"/>
</dbReference>
<keyword evidence="7 9" id="KW-0342">GTP-binding</keyword>
<dbReference type="InterPro" id="IPR000178">
    <property type="entry name" value="TF_IF2_bacterial-like"/>
</dbReference>
<dbReference type="CDD" id="cd03702">
    <property type="entry name" value="IF2_mtIF2_II"/>
    <property type="match status" value="1"/>
</dbReference>
<evidence type="ECO:0000256" key="1">
    <source>
        <dbReference type="ARBA" id="ARBA00007733"/>
    </source>
</evidence>
<dbReference type="FunFam" id="3.40.50.10050:FF:000001">
    <property type="entry name" value="Translation initiation factor IF-2"/>
    <property type="match status" value="1"/>
</dbReference>
<dbReference type="FunFam" id="2.40.30.10:FF:000007">
    <property type="entry name" value="Translation initiation factor IF-2"/>
    <property type="match status" value="1"/>
</dbReference>
<dbReference type="SUPFAM" id="SSF52156">
    <property type="entry name" value="Initiation factor IF2/eIF5b, domain 3"/>
    <property type="match status" value="1"/>
</dbReference>
<organism evidence="13 14">
    <name type="scientific">Leuconostoc carnosum</name>
    <dbReference type="NCBI Taxonomy" id="1252"/>
    <lineage>
        <taxon>Bacteria</taxon>
        <taxon>Bacillati</taxon>
        <taxon>Bacillota</taxon>
        <taxon>Bacilli</taxon>
        <taxon>Lactobacillales</taxon>
        <taxon>Lactobacillaceae</taxon>
        <taxon>Leuconostoc</taxon>
    </lineage>
</organism>
<dbReference type="FunFam" id="2.40.30.10:FF:000008">
    <property type="entry name" value="Translation initiation factor IF-2"/>
    <property type="match status" value="1"/>
</dbReference>
<accession>A0AAE6M1Q1</accession>
<evidence type="ECO:0000256" key="11">
    <source>
        <dbReference type="SAM" id="MobiDB-lite"/>
    </source>
</evidence>
<dbReference type="InterPro" id="IPR053905">
    <property type="entry name" value="EF-G-like_DII"/>
</dbReference>
<dbReference type="PANTHER" id="PTHR43381:SF5">
    <property type="entry name" value="TR-TYPE G DOMAIN-CONTAINING PROTEIN"/>
    <property type="match status" value="1"/>
</dbReference>
<dbReference type="InterPro" id="IPR044145">
    <property type="entry name" value="IF2_II"/>
</dbReference>
<dbReference type="InterPro" id="IPR009000">
    <property type="entry name" value="Transl_B-barrel_sf"/>
</dbReference>
<keyword evidence="6 9" id="KW-0648">Protein biosynthesis</keyword>
<dbReference type="GeneID" id="61186410"/>
<dbReference type="GO" id="GO:0003743">
    <property type="term" value="F:translation initiation factor activity"/>
    <property type="evidence" value="ECO:0007669"/>
    <property type="project" value="UniProtKB-UniRule"/>
</dbReference>
<dbReference type="GO" id="GO:0005525">
    <property type="term" value="F:GTP binding"/>
    <property type="evidence" value="ECO:0007669"/>
    <property type="project" value="UniProtKB-KW"/>
</dbReference>
<dbReference type="InterPro" id="IPR015760">
    <property type="entry name" value="TIF_IF2"/>
</dbReference>
<evidence type="ECO:0000313" key="14">
    <source>
        <dbReference type="Proteomes" id="UP000321332"/>
    </source>
</evidence>
<dbReference type="InterPro" id="IPR000795">
    <property type="entry name" value="T_Tr_GTP-bd_dom"/>
</dbReference>
<evidence type="ECO:0000256" key="7">
    <source>
        <dbReference type="ARBA" id="ARBA00023134"/>
    </source>
</evidence>
<dbReference type="PANTHER" id="PTHR43381">
    <property type="entry name" value="TRANSLATION INITIATION FACTOR IF-2-RELATED"/>
    <property type="match status" value="1"/>
</dbReference>
<dbReference type="CDD" id="cd03692">
    <property type="entry name" value="mtIF2_IVc"/>
    <property type="match status" value="1"/>
</dbReference>
<feature type="region of interest" description="Disordered" evidence="11">
    <location>
        <begin position="1"/>
        <end position="254"/>
    </location>
</feature>
<feature type="binding site" evidence="9">
    <location>
        <begin position="451"/>
        <end position="454"/>
    </location>
    <ligand>
        <name>GTP</name>
        <dbReference type="ChEBI" id="CHEBI:37565"/>
    </ligand>
</feature>
<evidence type="ECO:0000256" key="6">
    <source>
        <dbReference type="ARBA" id="ARBA00022917"/>
    </source>
</evidence>
<dbReference type="EMBL" id="CP042374">
    <property type="protein sequence ID" value="QEA32915.1"/>
    <property type="molecule type" value="Genomic_DNA"/>
</dbReference>
<dbReference type="CDD" id="cd01887">
    <property type="entry name" value="IF2_eIF5B"/>
    <property type="match status" value="1"/>
</dbReference>